<keyword evidence="4" id="KW-1185">Reference proteome</keyword>
<reference evidence="3" key="2">
    <citation type="submission" date="2020-09" db="EMBL/GenBank/DDBJ databases">
        <authorList>
            <person name="Sun Q."/>
            <person name="Ohkuma M."/>
        </authorList>
    </citation>
    <scope>NUCLEOTIDE SEQUENCE</scope>
    <source>
        <strain evidence="3">JCM 5069</strain>
    </source>
</reference>
<evidence type="ECO:0000259" key="2">
    <source>
        <dbReference type="Pfam" id="PF14581"/>
    </source>
</evidence>
<dbReference type="InterPro" id="IPR027945">
    <property type="entry name" value="SseB_C"/>
</dbReference>
<dbReference type="Proteomes" id="UP000603708">
    <property type="component" value="Unassembled WGS sequence"/>
</dbReference>
<feature type="domain" description="SseB protein N-terminal" evidence="1">
    <location>
        <begin position="47"/>
        <end position="143"/>
    </location>
</feature>
<dbReference type="Pfam" id="PF07179">
    <property type="entry name" value="SseB"/>
    <property type="match status" value="1"/>
</dbReference>
<organism evidence="3 4">
    <name type="scientific">Streptomyces sulfonofaciens</name>
    <dbReference type="NCBI Taxonomy" id="68272"/>
    <lineage>
        <taxon>Bacteria</taxon>
        <taxon>Bacillati</taxon>
        <taxon>Actinomycetota</taxon>
        <taxon>Actinomycetes</taxon>
        <taxon>Kitasatosporales</taxon>
        <taxon>Streptomycetaceae</taxon>
        <taxon>Streptomyces</taxon>
    </lineage>
</organism>
<dbReference type="Pfam" id="PF14581">
    <property type="entry name" value="SseB_C"/>
    <property type="match status" value="1"/>
</dbReference>
<gene>
    <name evidence="3" type="ORF">GCM10018793_36180</name>
</gene>
<name>A0A919L1P6_9ACTN</name>
<evidence type="ECO:0000313" key="3">
    <source>
        <dbReference type="EMBL" id="GHH80623.1"/>
    </source>
</evidence>
<evidence type="ECO:0000259" key="1">
    <source>
        <dbReference type="Pfam" id="PF07179"/>
    </source>
</evidence>
<dbReference type="InterPro" id="IPR009839">
    <property type="entry name" value="SseB_N"/>
</dbReference>
<dbReference type="EMBL" id="BNCD01000010">
    <property type="protein sequence ID" value="GHH80623.1"/>
    <property type="molecule type" value="Genomic_DNA"/>
</dbReference>
<dbReference type="RefSeq" id="WP_189933253.1">
    <property type="nucleotide sequence ID" value="NZ_BNCD01000010.1"/>
</dbReference>
<dbReference type="AlphaFoldDB" id="A0A919L1P6"/>
<sequence>MDTAPQAMTHPHGGWPANELEEVLAASLDAPWGHLSGPSGTGGVSSAGARILEVLTRSAFWVPLPGGGGPHQPVLDLPTIELEGQAYIPVFSSEQQFRAVVGDHMGYTVAPAVEFARGLPPQLGIAVNPDGAVGIPLPPPAVAELCRAGRSPLDGTAAGGRVRLFQPDWQEDPVDFLSAAAEEFAVTGAAPGAGIAPQPAAPGAGPLPGTVLSARRCLASIEGDDPVLFIGVELTPWEGDGRAAPLAALGRALGRVPVRWPVNLVLLDVTQDPVAEWMREKVAPFYTCAP</sequence>
<protein>
    <submittedName>
        <fullName evidence="3">Enhanced serine sensitivity protein SseB</fullName>
    </submittedName>
</protein>
<evidence type="ECO:0000313" key="4">
    <source>
        <dbReference type="Proteomes" id="UP000603708"/>
    </source>
</evidence>
<reference evidence="3" key="1">
    <citation type="journal article" date="2014" name="Int. J. Syst. Evol. Microbiol.">
        <title>Complete genome sequence of Corynebacterium casei LMG S-19264T (=DSM 44701T), isolated from a smear-ripened cheese.</title>
        <authorList>
            <consortium name="US DOE Joint Genome Institute (JGI-PGF)"/>
            <person name="Walter F."/>
            <person name="Albersmeier A."/>
            <person name="Kalinowski J."/>
            <person name="Ruckert C."/>
        </authorList>
    </citation>
    <scope>NUCLEOTIDE SEQUENCE</scope>
    <source>
        <strain evidence="3">JCM 5069</strain>
    </source>
</reference>
<accession>A0A919L1P6</accession>
<comment type="caution">
    <text evidence="3">The sequence shown here is derived from an EMBL/GenBank/DDBJ whole genome shotgun (WGS) entry which is preliminary data.</text>
</comment>
<feature type="domain" description="SseB protein C-terminal" evidence="2">
    <location>
        <begin position="210"/>
        <end position="287"/>
    </location>
</feature>
<proteinExistence type="predicted"/>